<comment type="caution">
    <text evidence="2">The sequence shown here is derived from an EMBL/GenBank/DDBJ whole genome shotgun (WGS) entry which is preliminary data.</text>
</comment>
<feature type="compositionally biased region" description="Polar residues" evidence="1">
    <location>
        <begin position="108"/>
        <end position="128"/>
    </location>
</feature>
<proteinExistence type="predicted"/>
<sequence>DSGFTFSSSAEELTVPEQTSVSEMADSGRGSWTSCSSNSHDNLQTLPGQRAPDLLNHRHTPMGGPIAEVEIGPGLPEDSCSRDGSELSHSLSDTYEGSYGTIKRKTQDQQSTDASYKTITSSTEKGLI</sequence>
<accession>A0ABD0NJ41</accession>
<dbReference type="Proteomes" id="UP001529510">
    <property type="component" value="Unassembled WGS sequence"/>
</dbReference>
<dbReference type="EMBL" id="JAMKFB020000021">
    <property type="protein sequence ID" value="KAL0161987.1"/>
    <property type="molecule type" value="Genomic_DNA"/>
</dbReference>
<feature type="compositionally biased region" description="Polar residues" evidence="1">
    <location>
        <begin position="30"/>
        <end position="47"/>
    </location>
</feature>
<feature type="non-terminal residue" evidence="2">
    <location>
        <position position="128"/>
    </location>
</feature>
<keyword evidence="3" id="KW-1185">Reference proteome</keyword>
<name>A0ABD0NJ41_CIRMR</name>
<organism evidence="2 3">
    <name type="scientific">Cirrhinus mrigala</name>
    <name type="common">Mrigala</name>
    <dbReference type="NCBI Taxonomy" id="683832"/>
    <lineage>
        <taxon>Eukaryota</taxon>
        <taxon>Metazoa</taxon>
        <taxon>Chordata</taxon>
        <taxon>Craniata</taxon>
        <taxon>Vertebrata</taxon>
        <taxon>Euteleostomi</taxon>
        <taxon>Actinopterygii</taxon>
        <taxon>Neopterygii</taxon>
        <taxon>Teleostei</taxon>
        <taxon>Ostariophysi</taxon>
        <taxon>Cypriniformes</taxon>
        <taxon>Cyprinidae</taxon>
        <taxon>Labeoninae</taxon>
        <taxon>Labeonini</taxon>
        <taxon>Cirrhinus</taxon>
    </lineage>
</organism>
<feature type="region of interest" description="Disordered" evidence="1">
    <location>
        <begin position="1"/>
        <end position="128"/>
    </location>
</feature>
<feature type="non-terminal residue" evidence="2">
    <location>
        <position position="1"/>
    </location>
</feature>
<gene>
    <name evidence="2" type="ORF">M9458_041383</name>
</gene>
<dbReference type="AlphaFoldDB" id="A0ABD0NJ41"/>
<evidence type="ECO:0000313" key="3">
    <source>
        <dbReference type="Proteomes" id="UP001529510"/>
    </source>
</evidence>
<evidence type="ECO:0000256" key="1">
    <source>
        <dbReference type="SAM" id="MobiDB-lite"/>
    </source>
</evidence>
<evidence type="ECO:0000313" key="2">
    <source>
        <dbReference type="EMBL" id="KAL0161987.1"/>
    </source>
</evidence>
<reference evidence="2 3" key="1">
    <citation type="submission" date="2024-05" db="EMBL/GenBank/DDBJ databases">
        <title>Genome sequencing and assembly of Indian major carp, Cirrhinus mrigala (Hamilton, 1822).</title>
        <authorList>
            <person name="Mohindra V."/>
            <person name="Chowdhury L.M."/>
            <person name="Lal K."/>
            <person name="Jena J.K."/>
        </authorList>
    </citation>
    <scope>NUCLEOTIDE SEQUENCE [LARGE SCALE GENOMIC DNA]</scope>
    <source>
        <strain evidence="2">CM1030</strain>
        <tissue evidence="2">Blood</tissue>
    </source>
</reference>
<feature type="compositionally biased region" description="Polar residues" evidence="1">
    <location>
        <begin position="1"/>
        <end position="22"/>
    </location>
</feature>
<protein>
    <submittedName>
        <fullName evidence="2">Uncharacterized protein</fullName>
    </submittedName>
</protein>